<feature type="region of interest" description="Disordered" evidence="8">
    <location>
        <begin position="1"/>
        <end position="147"/>
    </location>
</feature>
<reference evidence="10 11" key="1">
    <citation type="journal article" date="2016" name="Sci. Rep.">
        <title>Penicillium arizonense, a new, genome sequenced fungal species, reveals a high chemical diversity in secreted metabolites.</title>
        <authorList>
            <person name="Grijseels S."/>
            <person name="Nielsen J.C."/>
            <person name="Randelovic M."/>
            <person name="Nielsen J."/>
            <person name="Nielsen K.F."/>
            <person name="Workman M."/>
            <person name="Frisvad J.C."/>
        </authorList>
    </citation>
    <scope>NUCLEOTIDE SEQUENCE [LARGE SCALE GENOMIC DNA]</scope>
    <source>
        <strain evidence="10 11">CBS 141311</strain>
    </source>
</reference>
<dbReference type="GO" id="GO:0071013">
    <property type="term" value="C:catalytic step 2 spliceosome"/>
    <property type="evidence" value="ECO:0007669"/>
    <property type="project" value="TreeGrafter"/>
</dbReference>
<organism evidence="10 11">
    <name type="scientific">Penicillium arizonense</name>
    <dbReference type="NCBI Taxonomy" id="1835702"/>
    <lineage>
        <taxon>Eukaryota</taxon>
        <taxon>Fungi</taxon>
        <taxon>Dikarya</taxon>
        <taxon>Ascomycota</taxon>
        <taxon>Pezizomycotina</taxon>
        <taxon>Eurotiomycetes</taxon>
        <taxon>Eurotiomycetidae</taxon>
        <taxon>Eurotiales</taxon>
        <taxon>Aspergillaceae</taxon>
        <taxon>Penicillium</taxon>
    </lineage>
</organism>
<proteinExistence type="inferred from homology"/>
<feature type="compositionally biased region" description="Low complexity" evidence="8">
    <location>
        <begin position="44"/>
        <end position="68"/>
    </location>
</feature>
<feature type="compositionally biased region" description="Basic and acidic residues" evidence="8">
    <location>
        <begin position="225"/>
        <end position="240"/>
    </location>
</feature>
<feature type="region of interest" description="Disordered" evidence="8">
    <location>
        <begin position="214"/>
        <end position="326"/>
    </location>
</feature>
<keyword evidence="4" id="KW-0805">Transcription regulation</keyword>
<protein>
    <recommendedName>
        <fullName evidence="9">Pinin/SDK/MemA protein domain-containing protein</fullName>
    </recommendedName>
</protein>
<comment type="caution">
    <text evidence="10">The sequence shown here is derived from an EMBL/GenBank/DDBJ whole genome shotgun (WGS) entry which is preliminary data.</text>
</comment>
<dbReference type="GeneID" id="34574134"/>
<comment type="similarity">
    <text evidence="2">Belongs to the pinin family.</text>
</comment>
<evidence type="ECO:0000313" key="11">
    <source>
        <dbReference type="Proteomes" id="UP000177622"/>
    </source>
</evidence>
<dbReference type="Proteomes" id="UP000177622">
    <property type="component" value="Unassembled WGS sequence"/>
</dbReference>
<accession>A0A1F5LRT9</accession>
<feature type="compositionally biased region" description="Acidic residues" evidence="8">
    <location>
        <begin position="312"/>
        <end position="326"/>
    </location>
</feature>
<feature type="compositionally biased region" description="Basic and acidic residues" evidence="8">
    <location>
        <begin position="295"/>
        <end position="311"/>
    </location>
</feature>
<dbReference type="GO" id="GO:0008380">
    <property type="term" value="P:RNA splicing"/>
    <property type="evidence" value="ECO:0007669"/>
    <property type="project" value="UniProtKB-KW"/>
</dbReference>
<dbReference type="GO" id="GO:0006397">
    <property type="term" value="P:mRNA processing"/>
    <property type="evidence" value="ECO:0007669"/>
    <property type="project" value="UniProtKB-KW"/>
</dbReference>
<evidence type="ECO:0000256" key="2">
    <source>
        <dbReference type="ARBA" id="ARBA00010386"/>
    </source>
</evidence>
<feature type="compositionally biased region" description="Basic and acidic residues" evidence="8">
    <location>
        <begin position="109"/>
        <end position="147"/>
    </location>
</feature>
<gene>
    <name evidence="10" type="ORF">PENARI_c004G10494</name>
</gene>
<dbReference type="RefSeq" id="XP_022491276.1">
    <property type="nucleotide sequence ID" value="XM_022629400.1"/>
</dbReference>
<evidence type="ECO:0000313" key="10">
    <source>
        <dbReference type="EMBL" id="OGE55847.1"/>
    </source>
</evidence>
<evidence type="ECO:0000256" key="7">
    <source>
        <dbReference type="ARBA" id="ARBA00023242"/>
    </source>
</evidence>
<dbReference type="PANTHER" id="PTHR12707">
    <property type="entry name" value="PINN"/>
    <property type="match status" value="1"/>
</dbReference>
<sequence>MSEHMLASAVAVPEQEPLHQSPELTTKRRQSSVSEHDTKRRRLSSQSNRSPQTQRRRSSPQPAAPDASPESKPVRPRGGREEDRKRGQRLFGGLLGTLSQSSSSAAQKRRADIERKQQDKLKSQDLQYDELKKQRKEQREAIRRKETPLYEREAMNTRHANIIAVAHFLKTRAEPVLYYKPWQPRPGDESVIQKQIEEAEAIVAREVAEFEARYPPEAFVPQPDKSIKEEPAAKPEETQGEKMQQTDTPSDQPSAPEPVNLGESDSKEAAQDAPEAVKTDPNGKGAVSATMGRSADVDTAVHDQSDAHRDDDGGEVVEDNEDTVIY</sequence>
<feature type="domain" description="Pinin/SDK/MemA protein" evidence="9">
    <location>
        <begin position="81"/>
        <end position="197"/>
    </location>
</feature>
<comment type="subcellular location">
    <subcellularLocation>
        <location evidence="1">Nucleus</location>
    </subcellularLocation>
</comment>
<evidence type="ECO:0000256" key="5">
    <source>
        <dbReference type="ARBA" id="ARBA00023163"/>
    </source>
</evidence>
<keyword evidence="11" id="KW-1185">Reference proteome</keyword>
<dbReference type="EMBL" id="LXJU01000004">
    <property type="protein sequence ID" value="OGE55847.1"/>
    <property type="molecule type" value="Genomic_DNA"/>
</dbReference>
<keyword evidence="7" id="KW-0539">Nucleus</keyword>
<name>A0A1F5LRT9_PENAI</name>
<feature type="compositionally biased region" description="Basic and acidic residues" evidence="8">
    <location>
        <begin position="264"/>
        <end position="278"/>
    </location>
</feature>
<feature type="compositionally biased region" description="Polar residues" evidence="8">
    <location>
        <begin position="241"/>
        <end position="253"/>
    </location>
</feature>
<dbReference type="PANTHER" id="PTHR12707:SF0">
    <property type="entry name" value="PININ"/>
    <property type="match status" value="1"/>
</dbReference>
<dbReference type="OrthoDB" id="330772at2759"/>
<dbReference type="Pfam" id="PF04696">
    <property type="entry name" value="Pinin_SDK_memA"/>
    <property type="match status" value="1"/>
</dbReference>
<evidence type="ECO:0000256" key="1">
    <source>
        <dbReference type="ARBA" id="ARBA00004123"/>
    </source>
</evidence>
<dbReference type="InterPro" id="IPR039853">
    <property type="entry name" value="Pinin"/>
</dbReference>
<evidence type="ECO:0000256" key="8">
    <source>
        <dbReference type="SAM" id="MobiDB-lite"/>
    </source>
</evidence>
<keyword evidence="5" id="KW-0804">Transcription</keyword>
<keyword evidence="3" id="KW-0507">mRNA processing</keyword>
<evidence type="ECO:0000259" key="9">
    <source>
        <dbReference type="Pfam" id="PF04696"/>
    </source>
</evidence>
<keyword evidence="6" id="KW-0508">mRNA splicing</keyword>
<dbReference type="AlphaFoldDB" id="A0A1F5LRT9"/>
<evidence type="ECO:0000256" key="3">
    <source>
        <dbReference type="ARBA" id="ARBA00022664"/>
    </source>
</evidence>
<evidence type="ECO:0000256" key="4">
    <source>
        <dbReference type="ARBA" id="ARBA00023015"/>
    </source>
</evidence>
<dbReference type="InterPro" id="IPR006786">
    <property type="entry name" value="Pinin_SDK_MemA"/>
</dbReference>
<dbReference type="STRING" id="1835702.A0A1F5LRT9"/>
<evidence type="ECO:0000256" key="6">
    <source>
        <dbReference type="ARBA" id="ARBA00023187"/>
    </source>
</evidence>